<accession>A0A9D4U7C8</accession>
<reference evidence="2" key="1">
    <citation type="submission" date="2021-01" db="EMBL/GenBank/DDBJ databases">
        <title>Adiantum capillus-veneris genome.</title>
        <authorList>
            <person name="Fang Y."/>
            <person name="Liao Q."/>
        </authorList>
    </citation>
    <scope>NUCLEOTIDE SEQUENCE</scope>
    <source>
        <strain evidence="2">H3</strain>
        <tissue evidence="2">Leaf</tissue>
    </source>
</reference>
<sequence>MGFSDNSSSKSDNEVIESTQFKTKDMEKDHQKIMEELDQHDNITKQVLIASPKPFADTNMTQAKEESLPKMNSGKSKTKKGKTFIQEELLSLWPNPNEVS</sequence>
<feature type="region of interest" description="Disordered" evidence="1">
    <location>
        <begin position="1"/>
        <end position="28"/>
    </location>
</feature>
<comment type="caution">
    <text evidence="2">The sequence shown here is derived from an EMBL/GenBank/DDBJ whole genome shotgun (WGS) entry which is preliminary data.</text>
</comment>
<evidence type="ECO:0000313" key="2">
    <source>
        <dbReference type="EMBL" id="KAI5062475.1"/>
    </source>
</evidence>
<keyword evidence="3" id="KW-1185">Reference proteome</keyword>
<dbReference type="Proteomes" id="UP000886520">
    <property type="component" value="Chromosome 22"/>
</dbReference>
<name>A0A9D4U7C8_ADICA</name>
<dbReference type="AlphaFoldDB" id="A0A9D4U7C8"/>
<protein>
    <submittedName>
        <fullName evidence="2">Uncharacterized protein</fullName>
    </submittedName>
</protein>
<feature type="compositionally biased region" description="Polar residues" evidence="1">
    <location>
        <begin position="1"/>
        <end position="21"/>
    </location>
</feature>
<evidence type="ECO:0000256" key="1">
    <source>
        <dbReference type="SAM" id="MobiDB-lite"/>
    </source>
</evidence>
<organism evidence="2 3">
    <name type="scientific">Adiantum capillus-veneris</name>
    <name type="common">Maidenhair fern</name>
    <dbReference type="NCBI Taxonomy" id="13818"/>
    <lineage>
        <taxon>Eukaryota</taxon>
        <taxon>Viridiplantae</taxon>
        <taxon>Streptophyta</taxon>
        <taxon>Embryophyta</taxon>
        <taxon>Tracheophyta</taxon>
        <taxon>Polypodiopsida</taxon>
        <taxon>Polypodiidae</taxon>
        <taxon>Polypodiales</taxon>
        <taxon>Pteridineae</taxon>
        <taxon>Pteridaceae</taxon>
        <taxon>Vittarioideae</taxon>
        <taxon>Adiantum</taxon>
    </lineage>
</organism>
<evidence type="ECO:0000313" key="3">
    <source>
        <dbReference type="Proteomes" id="UP000886520"/>
    </source>
</evidence>
<proteinExistence type="predicted"/>
<dbReference type="EMBL" id="JABFUD020000022">
    <property type="protein sequence ID" value="KAI5062475.1"/>
    <property type="molecule type" value="Genomic_DNA"/>
</dbReference>
<feature type="region of interest" description="Disordered" evidence="1">
    <location>
        <begin position="51"/>
        <end position="81"/>
    </location>
</feature>
<gene>
    <name evidence="2" type="ORF">GOP47_0023014</name>
</gene>